<keyword evidence="1" id="KW-0472">Membrane</keyword>
<evidence type="ECO:0000256" key="1">
    <source>
        <dbReference type="SAM" id="Phobius"/>
    </source>
</evidence>
<keyword evidence="1" id="KW-1133">Transmembrane helix</keyword>
<sequence>MQPSHLVAGMIVLKGLGGFLFVFGNPFGAYLLLIYLAFSSPILYDFYNYEQNESKYIILLNEFLQGFVLTYDFLMLFRTPIYFSRSSSIKHSCQETFLILGL</sequence>
<name>A0A6N2M5Z5_SALVM</name>
<organism evidence="2">
    <name type="scientific">Salix viminalis</name>
    <name type="common">Common osier</name>
    <name type="synonym">Basket willow</name>
    <dbReference type="NCBI Taxonomy" id="40686"/>
    <lineage>
        <taxon>Eukaryota</taxon>
        <taxon>Viridiplantae</taxon>
        <taxon>Streptophyta</taxon>
        <taxon>Embryophyta</taxon>
        <taxon>Tracheophyta</taxon>
        <taxon>Spermatophyta</taxon>
        <taxon>Magnoliopsida</taxon>
        <taxon>eudicotyledons</taxon>
        <taxon>Gunneridae</taxon>
        <taxon>Pentapetalae</taxon>
        <taxon>rosids</taxon>
        <taxon>fabids</taxon>
        <taxon>Malpighiales</taxon>
        <taxon>Salicaceae</taxon>
        <taxon>Saliceae</taxon>
        <taxon>Salix</taxon>
    </lineage>
</organism>
<dbReference type="PANTHER" id="PTHR31474">
    <property type="entry name" value="HR-LIKE LESION-INDUCER"/>
    <property type="match status" value="1"/>
</dbReference>
<feature type="transmembrane region" description="Helical" evidence="1">
    <location>
        <begin position="56"/>
        <end position="77"/>
    </location>
</feature>
<dbReference type="Pfam" id="PF05514">
    <property type="entry name" value="HR_lesion"/>
    <property type="match status" value="1"/>
</dbReference>
<reference evidence="2" key="1">
    <citation type="submission" date="2019-03" db="EMBL/GenBank/DDBJ databases">
        <authorList>
            <person name="Mank J."/>
            <person name="Almeida P."/>
        </authorList>
    </citation>
    <scope>NUCLEOTIDE SEQUENCE</scope>
    <source>
        <strain evidence="2">78183</strain>
    </source>
</reference>
<dbReference type="AlphaFoldDB" id="A0A6N2M5Z5"/>
<keyword evidence="1" id="KW-0812">Transmembrane</keyword>
<feature type="transmembrane region" description="Helical" evidence="1">
    <location>
        <begin position="12"/>
        <end position="36"/>
    </location>
</feature>
<proteinExistence type="predicted"/>
<dbReference type="PANTHER" id="PTHR31474:SF4">
    <property type="entry name" value="NICOTIANA LESION-INDUCING LIKE"/>
    <property type="match status" value="1"/>
</dbReference>
<dbReference type="EMBL" id="CAADRP010001617">
    <property type="protein sequence ID" value="VFU45079.1"/>
    <property type="molecule type" value="Genomic_DNA"/>
</dbReference>
<protein>
    <submittedName>
        <fullName evidence="2">Uncharacterized protein</fullName>
    </submittedName>
</protein>
<accession>A0A6N2M5Z5</accession>
<dbReference type="InterPro" id="IPR008637">
    <property type="entry name" value="HR_lesion"/>
</dbReference>
<gene>
    <name evidence="2" type="ORF">SVIM_LOCUS280908</name>
</gene>
<evidence type="ECO:0000313" key="2">
    <source>
        <dbReference type="EMBL" id="VFU45079.1"/>
    </source>
</evidence>